<dbReference type="Pfam" id="PF04434">
    <property type="entry name" value="SWIM"/>
    <property type="match status" value="1"/>
</dbReference>
<reference evidence="4 5" key="1">
    <citation type="submission" date="2018-08" db="EMBL/GenBank/DDBJ databases">
        <title>A genome reference for cultivated species of the human gut microbiota.</title>
        <authorList>
            <person name="Zou Y."/>
            <person name="Xue W."/>
            <person name="Luo G."/>
        </authorList>
    </citation>
    <scope>NUCLEOTIDE SEQUENCE [LARGE SCALE GENOMIC DNA]</scope>
    <source>
        <strain evidence="4 5">AM40-30BH</strain>
    </source>
</reference>
<accession>A0A413VQX9</accession>
<keyword evidence="1" id="KW-0862">Zinc</keyword>
<dbReference type="PROSITE" id="PS50966">
    <property type="entry name" value="ZF_SWIM"/>
    <property type="match status" value="1"/>
</dbReference>
<dbReference type="AlphaFoldDB" id="A0A413VQX9"/>
<organism evidence="4 5">
    <name type="scientific">Bacteroides nordii</name>
    <dbReference type="NCBI Taxonomy" id="291645"/>
    <lineage>
        <taxon>Bacteria</taxon>
        <taxon>Pseudomonadati</taxon>
        <taxon>Bacteroidota</taxon>
        <taxon>Bacteroidia</taxon>
        <taxon>Bacteroidales</taxon>
        <taxon>Bacteroidaceae</taxon>
        <taxon>Bacteroides</taxon>
    </lineage>
</organism>
<gene>
    <name evidence="4" type="ORF">DW888_08580</name>
</gene>
<evidence type="ECO:0000259" key="3">
    <source>
        <dbReference type="PROSITE" id="PS50966"/>
    </source>
</evidence>
<keyword evidence="1" id="KW-0863">Zinc-finger</keyword>
<dbReference type="EMBL" id="QSGO01000005">
    <property type="protein sequence ID" value="RHB35894.1"/>
    <property type="molecule type" value="Genomic_DNA"/>
</dbReference>
<dbReference type="InterPro" id="IPR007527">
    <property type="entry name" value="Znf_SWIM"/>
</dbReference>
<evidence type="ECO:0000256" key="2">
    <source>
        <dbReference type="SAM" id="Coils"/>
    </source>
</evidence>
<evidence type="ECO:0000313" key="4">
    <source>
        <dbReference type="EMBL" id="RHB35894.1"/>
    </source>
</evidence>
<comment type="caution">
    <text evidence="4">The sequence shown here is derived from an EMBL/GenBank/DDBJ whole genome shotgun (WGS) entry which is preliminary data.</text>
</comment>
<evidence type="ECO:0000313" key="5">
    <source>
        <dbReference type="Proteomes" id="UP000284379"/>
    </source>
</evidence>
<dbReference type="GO" id="GO:0008270">
    <property type="term" value="F:zinc ion binding"/>
    <property type="evidence" value="ECO:0007669"/>
    <property type="project" value="UniProtKB-KW"/>
</dbReference>
<keyword evidence="1" id="KW-0479">Metal-binding</keyword>
<dbReference type="Proteomes" id="UP000284379">
    <property type="component" value="Unassembled WGS sequence"/>
</dbReference>
<evidence type="ECO:0000256" key="1">
    <source>
        <dbReference type="PROSITE-ProRule" id="PRU00325"/>
    </source>
</evidence>
<dbReference type="RefSeq" id="WP_002562128.1">
    <property type="nucleotide sequence ID" value="NZ_CABJFV010000005.1"/>
</dbReference>
<protein>
    <recommendedName>
        <fullName evidence="3">SWIM-type domain-containing protein</fullName>
    </recommendedName>
</protein>
<feature type="coiled-coil region" evidence="2">
    <location>
        <begin position="330"/>
        <end position="393"/>
    </location>
</feature>
<name>A0A413VQX9_9BACE</name>
<proteinExistence type="predicted"/>
<keyword evidence="2" id="KW-0175">Coiled coil</keyword>
<feature type="domain" description="SWIM-type" evidence="3">
    <location>
        <begin position="49"/>
        <end position="85"/>
    </location>
</feature>
<sequence length="581" mass="68495">MMTLSNFENFVPPHIWMRGEEYFESGAVTELEETEPGEWIAQVEGTKDYEVEVSIEGKEIVYWDCDCPYDGDICKHVVAVILAIRENKSKEKRFLSAKEVKIMEKQKKMSKDTNVKDILSFVSPKQLSNFILEYASGHPECKQALIEKFLPERNTTNKTSLDYRTEIQQCFNVPYRETEDRYGRYHGPETDWNKVSCYLDGYLKKAELLCERHNFSDAASIALQILQSIGENYIEQELLYHDGMAIINFCDSSGKILMNIIKHSDVSATLKKEILKEVRLIEKLSAYREYDIYDIEQLLELITLETQTKEEALSYVNQLIEERKDSWELYKLIERKVDILRALHREEEAQATIKFYLYLPEIRKQEVERYIENQQYDEAIKTLNEGIQIAQKKGELGTIKEWLEYKLSIYEQTENIPCLIDACKELFILENGDLTYYRKLKKYVAKEKWKTFLNAMMKQTKFIKYYLGGQCNEADIYAEEEDYESLLNLLSDTSHRSIEALLHYAHHLTEIYSDEILQLLHKSICKYAEENVGRNHYEYIARILKETKKLKGGKALVQEIVEEFRVTYKRRPSMMEVLRNF</sequence>